<dbReference type="PANTHER" id="PTHR43798:SF33">
    <property type="entry name" value="HYDROLASE, PUTATIVE (AFU_ORTHOLOGUE AFUA_2G14860)-RELATED"/>
    <property type="match status" value="1"/>
</dbReference>
<reference evidence="2 3" key="1">
    <citation type="journal article" date="2015" name="Genome Announc.">
        <title>Draft Genome Sequence and Gene Annotation of the Entomopathogenic Fungus Verticillium hemipterigenum.</title>
        <authorList>
            <person name="Horn F."/>
            <person name="Habel A."/>
            <person name="Scharf D.H."/>
            <person name="Dworschak J."/>
            <person name="Brakhage A.A."/>
            <person name="Guthke R."/>
            <person name="Hertweck C."/>
            <person name="Linde J."/>
        </authorList>
    </citation>
    <scope>NUCLEOTIDE SEQUENCE [LARGE SCALE GENOMIC DNA]</scope>
</reference>
<name>A0A0A1T599_9HYPO</name>
<protein>
    <recommendedName>
        <fullName evidence="1">AB hydrolase-1 domain-containing protein</fullName>
    </recommendedName>
</protein>
<sequence length="213" mass="23060">MSDHDPAPTPTVYALDLPVAETGGPHHVQQALNGIELPPANYSFTSIANNKVVYHVTGRGPTLLVAIAPGWGVGINYLPTSMKPLVDSGHVTLVCMQPRGTLPSARPEDTSKMTSRDMADDVDRLREHLGQDQIAVLGHSNGAGIALAYATMYARHCTKAILIATQVIGYSPPEGWVNEPFERRKHDPVYKDMMEIFCASRTGGLLTDEEATE</sequence>
<dbReference type="HOGENOM" id="CLU_1295207_0_0_1"/>
<dbReference type="InterPro" id="IPR029058">
    <property type="entry name" value="AB_hydrolase_fold"/>
</dbReference>
<accession>A0A0A1T599</accession>
<evidence type="ECO:0000313" key="2">
    <source>
        <dbReference type="EMBL" id="CEJ81487.1"/>
    </source>
</evidence>
<dbReference type="Gene3D" id="3.40.50.1820">
    <property type="entry name" value="alpha/beta hydrolase"/>
    <property type="match status" value="1"/>
</dbReference>
<dbReference type="InterPro" id="IPR000073">
    <property type="entry name" value="AB_hydrolase_1"/>
</dbReference>
<dbReference type="EMBL" id="CDHN01000001">
    <property type="protein sequence ID" value="CEJ81487.1"/>
    <property type="molecule type" value="Genomic_DNA"/>
</dbReference>
<dbReference type="GO" id="GO:0016020">
    <property type="term" value="C:membrane"/>
    <property type="evidence" value="ECO:0007669"/>
    <property type="project" value="TreeGrafter"/>
</dbReference>
<dbReference type="Proteomes" id="UP000039046">
    <property type="component" value="Unassembled WGS sequence"/>
</dbReference>
<dbReference type="Pfam" id="PF00561">
    <property type="entry name" value="Abhydrolase_1"/>
    <property type="match status" value="1"/>
</dbReference>
<evidence type="ECO:0000313" key="3">
    <source>
        <dbReference type="Proteomes" id="UP000039046"/>
    </source>
</evidence>
<dbReference type="OrthoDB" id="10249433at2759"/>
<organism evidence="2 3">
    <name type="scientific">[Torrubiella] hemipterigena</name>
    <dbReference type="NCBI Taxonomy" id="1531966"/>
    <lineage>
        <taxon>Eukaryota</taxon>
        <taxon>Fungi</taxon>
        <taxon>Dikarya</taxon>
        <taxon>Ascomycota</taxon>
        <taxon>Pezizomycotina</taxon>
        <taxon>Sordariomycetes</taxon>
        <taxon>Hypocreomycetidae</taxon>
        <taxon>Hypocreales</taxon>
        <taxon>Clavicipitaceae</taxon>
        <taxon>Clavicipitaceae incertae sedis</taxon>
        <taxon>'Torrubiella' clade</taxon>
    </lineage>
</organism>
<dbReference type="PANTHER" id="PTHR43798">
    <property type="entry name" value="MONOACYLGLYCEROL LIPASE"/>
    <property type="match status" value="1"/>
</dbReference>
<feature type="domain" description="AB hydrolase-1" evidence="1">
    <location>
        <begin position="69"/>
        <end position="176"/>
    </location>
</feature>
<dbReference type="InterPro" id="IPR050266">
    <property type="entry name" value="AB_hydrolase_sf"/>
</dbReference>
<proteinExistence type="predicted"/>
<evidence type="ECO:0000259" key="1">
    <source>
        <dbReference type="Pfam" id="PF00561"/>
    </source>
</evidence>
<dbReference type="AlphaFoldDB" id="A0A0A1T599"/>
<keyword evidence="3" id="KW-1185">Reference proteome</keyword>
<gene>
    <name evidence="2" type="ORF">VHEMI01609</name>
</gene>
<dbReference type="SUPFAM" id="SSF53474">
    <property type="entry name" value="alpha/beta-Hydrolases"/>
    <property type="match status" value="1"/>
</dbReference>